<evidence type="ECO:0000256" key="6">
    <source>
        <dbReference type="ARBA" id="ARBA00022692"/>
    </source>
</evidence>
<evidence type="ECO:0000313" key="20">
    <source>
        <dbReference type="Proteomes" id="UP000399692"/>
    </source>
</evidence>
<organism evidence="19 20">
    <name type="scientific">Pseudomonas fluorescens</name>
    <dbReference type="NCBI Taxonomy" id="294"/>
    <lineage>
        <taxon>Bacteria</taxon>
        <taxon>Pseudomonadati</taxon>
        <taxon>Pseudomonadota</taxon>
        <taxon>Gammaproteobacteria</taxon>
        <taxon>Pseudomonadales</taxon>
        <taxon>Pseudomonadaceae</taxon>
        <taxon>Pseudomonas</taxon>
    </lineage>
</organism>
<keyword evidence="10 16" id="KW-0798">TonB box</keyword>
<keyword evidence="8" id="KW-0408">Iron</keyword>
<evidence type="ECO:0000256" key="3">
    <source>
        <dbReference type="ARBA" id="ARBA00022448"/>
    </source>
</evidence>
<evidence type="ECO:0000256" key="5">
    <source>
        <dbReference type="ARBA" id="ARBA00022496"/>
    </source>
</evidence>
<keyword evidence="7" id="KW-0732">Signal</keyword>
<keyword evidence="11 14" id="KW-0472">Membrane</keyword>
<evidence type="ECO:0000256" key="11">
    <source>
        <dbReference type="ARBA" id="ARBA00023136"/>
    </source>
</evidence>
<dbReference type="InterPro" id="IPR000531">
    <property type="entry name" value="Beta-barrel_TonB"/>
</dbReference>
<dbReference type="PROSITE" id="PS01156">
    <property type="entry name" value="TONB_DEPENDENT_REC_2"/>
    <property type="match status" value="1"/>
</dbReference>
<keyword evidence="6 14" id="KW-0812">Transmembrane</keyword>
<evidence type="ECO:0000256" key="8">
    <source>
        <dbReference type="ARBA" id="ARBA00023004"/>
    </source>
</evidence>
<dbReference type="InterPro" id="IPR012910">
    <property type="entry name" value="Plug_dom"/>
</dbReference>
<evidence type="ECO:0000256" key="7">
    <source>
        <dbReference type="ARBA" id="ARBA00022729"/>
    </source>
</evidence>
<keyword evidence="12 19" id="KW-0675">Receptor</keyword>
<accession>A0A5E6QBX5</accession>
<feature type="domain" description="TonB-dependent receptor plug" evidence="18">
    <location>
        <begin position="106"/>
        <end position="207"/>
    </location>
</feature>
<comment type="similarity">
    <text evidence="2 14 16">Belongs to the TonB-dependent receptor family.</text>
</comment>
<sequence length="790" mass="85842">MHKMLAKIICEYDELPIAQQGIMTSHSAHTPLAIASKHPRLYCRRSPLPLAIGLALGSLSLHANAERVVELDAVNVDGQMPVENSTEQLGYTVNSTTSSTGLKLKPRETPQSVTTITQAQMVDRQITNIEQALDTTPGVSMSKMEVGGRTEYRARGYPITNWKADGLQFPGGSDFSGAGTALNMDMYERIDIVRGANGLMGGTGDPSATVNLIRKRPGKEFGGSAYITYGSWDKRRLGADLNLPLTEDGRLRSRLVMTQQDANSFRDNQSERSRAALASFEFDLSDATTLGAGYQYEYSKIVGGGWGANIPIWYGDGSKTKLPRSSNLVPSWSFGEYETRTTFGSLEHHFDNDWSLNLKAAQSTTDALNHRGLAKVNSVGRGVYGGYWNQDGSGAVLNGLHSSTDTTQQSAQIDVSGPFEMLGRSHQAMLGYSDSRTVAWSPQYTCNMVSADRTSANTLGCQFRANNGFPISNWHDGVDDDYAINAYKTGLHSKTTTRLQGMYAATRLSITDPLSVIVGARVSNYSSTTRSTAGVRSNQEDNGIVTPYLGAVYDLNDNYSLYASYTDIFTPQSEESVSGSKIEPIRGQSYESGIKGEWLGGLVNAQAAYFLTRQENKAVTDSDNLTPTGAQAYKAGSGVETDGIDLEVSGALTPDWNLYAGYTYLHFRRLDADGRSDPSHLFKASTTYRLSGPLDRLTVGTGVTAQTNIRANSTPAGQPSNGVSRAATDVNWSGYAIWSAMAKYDINDDVSLTLNANNLFDKHYYTRYGFYAGAIYGDPRSLSLTLKTAF</sequence>
<reference evidence="19 20" key="1">
    <citation type="submission" date="2019-09" db="EMBL/GenBank/DDBJ databases">
        <authorList>
            <person name="Chandra G."/>
            <person name="Truman W A."/>
        </authorList>
    </citation>
    <scope>NUCLEOTIDE SEQUENCE [LARGE SCALE GENOMIC DNA]</scope>
    <source>
        <strain evidence="19">PS631</strain>
    </source>
</reference>
<proteinExistence type="inferred from homology"/>
<keyword evidence="5" id="KW-0410">Iron transport</keyword>
<evidence type="ECO:0000256" key="13">
    <source>
        <dbReference type="ARBA" id="ARBA00023237"/>
    </source>
</evidence>
<evidence type="ECO:0000256" key="14">
    <source>
        <dbReference type="PROSITE-ProRule" id="PRU01360"/>
    </source>
</evidence>
<dbReference type="NCBIfam" id="TIGR01783">
    <property type="entry name" value="TonB-siderophor"/>
    <property type="match status" value="1"/>
</dbReference>
<dbReference type="GO" id="GO:0015344">
    <property type="term" value="F:siderophore uptake transmembrane transporter activity"/>
    <property type="evidence" value="ECO:0007669"/>
    <property type="project" value="TreeGrafter"/>
</dbReference>
<dbReference type="CDD" id="cd01347">
    <property type="entry name" value="ligand_gated_channel"/>
    <property type="match status" value="1"/>
</dbReference>
<dbReference type="SUPFAM" id="SSF56935">
    <property type="entry name" value="Porins"/>
    <property type="match status" value="1"/>
</dbReference>
<dbReference type="PROSITE" id="PS52016">
    <property type="entry name" value="TONB_DEPENDENT_REC_3"/>
    <property type="match status" value="1"/>
</dbReference>
<name>A0A5E6QBX5_PSEFL</name>
<evidence type="ECO:0000256" key="16">
    <source>
        <dbReference type="RuleBase" id="RU003357"/>
    </source>
</evidence>
<evidence type="ECO:0000256" key="15">
    <source>
        <dbReference type="PROSITE-ProRule" id="PRU10144"/>
    </source>
</evidence>
<gene>
    <name evidence="19" type="primary">fpvA_1</name>
    <name evidence="19" type="ORF">PS631_00906</name>
</gene>
<evidence type="ECO:0000256" key="10">
    <source>
        <dbReference type="ARBA" id="ARBA00023077"/>
    </source>
</evidence>
<dbReference type="InterPro" id="IPR010105">
    <property type="entry name" value="TonB_sidphr_rcpt"/>
</dbReference>
<dbReference type="InterPro" id="IPR036942">
    <property type="entry name" value="Beta-barrel_TonB_sf"/>
</dbReference>
<evidence type="ECO:0000256" key="2">
    <source>
        <dbReference type="ARBA" id="ARBA00009810"/>
    </source>
</evidence>
<dbReference type="GO" id="GO:0015891">
    <property type="term" value="P:siderophore transport"/>
    <property type="evidence" value="ECO:0007669"/>
    <property type="project" value="InterPro"/>
</dbReference>
<dbReference type="Gene3D" id="2.40.170.20">
    <property type="entry name" value="TonB-dependent receptor, beta-barrel domain"/>
    <property type="match status" value="1"/>
</dbReference>
<feature type="domain" description="TonB-dependent receptor-like beta-barrel" evidence="17">
    <location>
        <begin position="324"/>
        <end position="759"/>
    </location>
</feature>
<dbReference type="Pfam" id="PF00593">
    <property type="entry name" value="TonB_dep_Rec_b-barrel"/>
    <property type="match status" value="1"/>
</dbReference>
<evidence type="ECO:0000259" key="17">
    <source>
        <dbReference type="Pfam" id="PF00593"/>
    </source>
</evidence>
<dbReference type="GO" id="GO:0009279">
    <property type="term" value="C:cell outer membrane"/>
    <property type="evidence" value="ECO:0007669"/>
    <property type="project" value="UniProtKB-SubCell"/>
</dbReference>
<dbReference type="InterPro" id="IPR037066">
    <property type="entry name" value="Plug_dom_sf"/>
</dbReference>
<dbReference type="PANTHER" id="PTHR32552:SF74">
    <property type="entry name" value="HYDROXAMATE SIDEROPHORE RECEPTOR FHUE"/>
    <property type="match status" value="1"/>
</dbReference>
<evidence type="ECO:0000256" key="1">
    <source>
        <dbReference type="ARBA" id="ARBA00004571"/>
    </source>
</evidence>
<dbReference type="InterPro" id="IPR039426">
    <property type="entry name" value="TonB-dep_rcpt-like"/>
</dbReference>
<dbReference type="AlphaFoldDB" id="A0A5E6QBX5"/>
<evidence type="ECO:0000256" key="4">
    <source>
        <dbReference type="ARBA" id="ARBA00022452"/>
    </source>
</evidence>
<dbReference type="Gene3D" id="2.170.130.10">
    <property type="entry name" value="TonB-dependent receptor, plug domain"/>
    <property type="match status" value="1"/>
</dbReference>
<keyword evidence="9" id="KW-0406">Ion transport</keyword>
<evidence type="ECO:0000313" key="19">
    <source>
        <dbReference type="EMBL" id="VVM52748.1"/>
    </source>
</evidence>
<dbReference type="EMBL" id="CABVHF010000001">
    <property type="protein sequence ID" value="VVM52748.1"/>
    <property type="molecule type" value="Genomic_DNA"/>
</dbReference>
<evidence type="ECO:0000256" key="12">
    <source>
        <dbReference type="ARBA" id="ARBA00023170"/>
    </source>
</evidence>
<keyword evidence="13 14" id="KW-0998">Cell outer membrane</keyword>
<dbReference type="GO" id="GO:0038023">
    <property type="term" value="F:signaling receptor activity"/>
    <property type="evidence" value="ECO:0007669"/>
    <property type="project" value="InterPro"/>
</dbReference>
<keyword evidence="3 14" id="KW-0813">Transport</keyword>
<dbReference type="Proteomes" id="UP000399692">
    <property type="component" value="Unassembled WGS sequence"/>
</dbReference>
<feature type="short sequence motif" description="TonB C-terminal box" evidence="15">
    <location>
        <begin position="773"/>
        <end position="790"/>
    </location>
</feature>
<comment type="subcellular location">
    <subcellularLocation>
        <location evidence="1 14">Cell outer membrane</location>
        <topology evidence="1 14">Multi-pass membrane protein</topology>
    </subcellularLocation>
</comment>
<dbReference type="PANTHER" id="PTHR32552">
    <property type="entry name" value="FERRICHROME IRON RECEPTOR-RELATED"/>
    <property type="match status" value="1"/>
</dbReference>
<dbReference type="InterPro" id="IPR010917">
    <property type="entry name" value="TonB_rcpt_CS"/>
</dbReference>
<keyword evidence="4 14" id="KW-1134">Transmembrane beta strand</keyword>
<protein>
    <submittedName>
        <fullName evidence="19">Ferripyoverdine receptor</fullName>
    </submittedName>
</protein>
<evidence type="ECO:0000259" key="18">
    <source>
        <dbReference type="Pfam" id="PF07715"/>
    </source>
</evidence>
<dbReference type="Pfam" id="PF07715">
    <property type="entry name" value="Plug"/>
    <property type="match status" value="1"/>
</dbReference>
<evidence type="ECO:0000256" key="9">
    <source>
        <dbReference type="ARBA" id="ARBA00023065"/>
    </source>
</evidence>